<gene>
    <name evidence="1" type="ORF">H6G72_14495</name>
</gene>
<evidence type="ECO:0000313" key="2">
    <source>
        <dbReference type="Proteomes" id="UP000641954"/>
    </source>
</evidence>
<proteinExistence type="predicted"/>
<dbReference type="Proteomes" id="UP000641954">
    <property type="component" value="Unassembled WGS sequence"/>
</dbReference>
<organism evidence="1 2">
    <name type="scientific">Planktothricoides raciborskii FACHB-1370</name>
    <dbReference type="NCBI Taxonomy" id="2949576"/>
    <lineage>
        <taxon>Bacteria</taxon>
        <taxon>Bacillati</taxon>
        <taxon>Cyanobacteriota</taxon>
        <taxon>Cyanophyceae</taxon>
        <taxon>Oscillatoriophycideae</taxon>
        <taxon>Oscillatoriales</taxon>
        <taxon>Oscillatoriaceae</taxon>
        <taxon>Planktothricoides</taxon>
    </lineage>
</organism>
<keyword evidence="2" id="KW-1185">Reference proteome</keyword>
<sequence length="60" mass="6964">MNPFPHLCYRFIPNISMLWQSKGEAFPHLCYRFIPNTSTGMLRPYSPTALQPLVRLQLGI</sequence>
<reference evidence="1 2" key="1">
    <citation type="journal article" date="2020" name="ISME J.">
        <title>Comparative genomics reveals insights into cyanobacterial evolution and habitat adaptation.</title>
        <authorList>
            <person name="Chen M.Y."/>
            <person name="Teng W.K."/>
            <person name="Zhao L."/>
            <person name="Hu C.X."/>
            <person name="Zhou Y.K."/>
            <person name="Han B.P."/>
            <person name="Song L.R."/>
            <person name="Shu W.S."/>
        </authorList>
    </citation>
    <scope>NUCLEOTIDE SEQUENCE [LARGE SCALE GENOMIC DNA]</scope>
    <source>
        <strain evidence="1 2">FACHB-1370</strain>
    </source>
</reference>
<dbReference type="RefSeq" id="WP_190878845.1">
    <property type="nucleotide sequence ID" value="NZ_JACJSK010000018.1"/>
</dbReference>
<evidence type="ECO:0000313" key="1">
    <source>
        <dbReference type="EMBL" id="MBD2545021.1"/>
    </source>
</evidence>
<name>A0ABR8EDW8_9CYAN</name>
<accession>A0ABR8EDW8</accession>
<comment type="caution">
    <text evidence="1">The sequence shown here is derived from an EMBL/GenBank/DDBJ whole genome shotgun (WGS) entry which is preliminary data.</text>
</comment>
<dbReference type="EMBL" id="JACJSK010000018">
    <property type="protein sequence ID" value="MBD2545021.1"/>
    <property type="molecule type" value="Genomic_DNA"/>
</dbReference>
<protein>
    <submittedName>
        <fullName evidence="1">Uncharacterized protein</fullName>
    </submittedName>
</protein>